<feature type="domain" description="DUF1736" evidence="7">
    <location>
        <begin position="206"/>
        <end position="278"/>
    </location>
</feature>
<name>A0A7S4MUK1_9STRA</name>
<feature type="transmembrane region" description="Helical" evidence="5">
    <location>
        <begin position="268"/>
        <end position="289"/>
    </location>
</feature>
<keyword evidence="3 5" id="KW-0472">Membrane</keyword>
<keyword evidence="1" id="KW-0677">Repeat</keyword>
<feature type="transmembrane region" description="Helical" evidence="5">
    <location>
        <begin position="182"/>
        <end position="201"/>
    </location>
</feature>
<dbReference type="InterPro" id="IPR013618">
    <property type="entry name" value="TMTC_DUF1736"/>
</dbReference>
<feature type="region of interest" description="Disordered" evidence="4">
    <location>
        <begin position="617"/>
        <end position="679"/>
    </location>
</feature>
<keyword evidence="6" id="KW-0732">Signal</keyword>
<feature type="transmembrane region" description="Helical" evidence="5">
    <location>
        <begin position="362"/>
        <end position="384"/>
    </location>
</feature>
<evidence type="ECO:0000256" key="4">
    <source>
        <dbReference type="SAM" id="MobiDB-lite"/>
    </source>
</evidence>
<dbReference type="GO" id="GO:0035269">
    <property type="term" value="P:protein O-linked glycosylation via mannose"/>
    <property type="evidence" value="ECO:0007669"/>
    <property type="project" value="TreeGrafter"/>
</dbReference>
<evidence type="ECO:0000313" key="8">
    <source>
        <dbReference type="EMBL" id="CAE2243763.1"/>
    </source>
</evidence>
<feature type="compositionally biased region" description="Low complexity" evidence="4">
    <location>
        <begin position="642"/>
        <end position="665"/>
    </location>
</feature>
<dbReference type="GO" id="GO:0030968">
    <property type="term" value="P:endoplasmic reticulum unfolded protein response"/>
    <property type="evidence" value="ECO:0007669"/>
    <property type="project" value="TreeGrafter"/>
</dbReference>
<dbReference type="PANTHER" id="PTHR44227:SF3">
    <property type="entry name" value="PROTEIN O-MANNOSYL-TRANSFERASE TMTC4"/>
    <property type="match status" value="1"/>
</dbReference>
<keyword evidence="5" id="KW-1133">Transmembrane helix</keyword>
<evidence type="ECO:0000256" key="3">
    <source>
        <dbReference type="ARBA" id="ARBA00023136"/>
    </source>
</evidence>
<evidence type="ECO:0000259" key="7">
    <source>
        <dbReference type="Pfam" id="PF08409"/>
    </source>
</evidence>
<gene>
    <name evidence="8" type="ORF">OAUR00152_LOCUS17616</name>
</gene>
<keyword evidence="5" id="KW-0812">Transmembrane</keyword>
<dbReference type="Pfam" id="PF08409">
    <property type="entry name" value="TMTC_DUF1736"/>
    <property type="match status" value="1"/>
</dbReference>
<dbReference type="InterPro" id="IPR052346">
    <property type="entry name" value="O-mannosyl-transferase_TMTC"/>
</dbReference>
<protein>
    <recommendedName>
        <fullName evidence="7">DUF1736 domain-containing protein</fullName>
    </recommendedName>
</protein>
<dbReference type="AlphaFoldDB" id="A0A7S4MUK1"/>
<feature type="compositionally biased region" description="Low complexity" evidence="4">
    <location>
        <begin position="122"/>
        <end position="131"/>
    </location>
</feature>
<feature type="transmembrane region" description="Helical" evidence="5">
    <location>
        <begin position="426"/>
        <end position="445"/>
    </location>
</feature>
<evidence type="ECO:0000256" key="1">
    <source>
        <dbReference type="ARBA" id="ARBA00022737"/>
    </source>
</evidence>
<dbReference type="SUPFAM" id="SSF48452">
    <property type="entry name" value="TPR-like"/>
    <property type="match status" value="1"/>
</dbReference>
<dbReference type="GO" id="GO:0000030">
    <property type="term" value="F:mannosyltransferase activity"/>
    <property type="evidence" value="ECO:0007669"/>
    <property type="project" value="TreeGrafter"/>
</dbReference>
<feature type="transmembrane region" description="Helical" evidence="5">
    <location>
        <begin position="329"/>
        <end position="350"/>
    </location>
</feature>
<evidence type="ECO:0000256" key="2">
    <source>
        <dbReference type="ARBA" id="ARBA00022803"/>
    </source>
</evidence>
<reference evidence="8" key="1">
    <citation type="submission" date="2021-01" db="EMBL/GenBank/DDBJ databases">
        <authorList>
            <person name="Corre E."/>
            <person name="Pelletier E."/>
            <person name="Niang G."/>
            <person name="Scheremetjew M."/>
            <person name="Finn R."/>
            <person name="Kale V."/>
            <person name="Holt S."/>
            <person name="Cochrane G."/>
            <person name="Meng A."/>
            <person name="Brown T."/>
            <person name="Cohen L."/>
        </authorList>
    </citation>
    <scope>NUCLEOTIDE SEQUENCE</scope>
    <source>
        <strain evidence="8">Isolate 1302-5</strain>
    </source>
</reference>
<feature type="compositionally biased region" description="Basic and acidic residues" evidence="4">
    <location>
        <begin position="96"/>
        <end position="115"/>
    </location>
</feature>
<dbReference type="EMBL" id="HBKQ01026025">
    <property type="protein sequence ID" value="CAE2243763.1"/>
    <property type="molecule type" value="Transcribed_RNA"/>
</dbReference>
<keyword evidence="2" id="KW-0802">TPR repeat</keyword>
<feature type="signal peptide" evidence="6">
    <location>
        <begin position="1"/>
        <end position="23"/>
    </location>
</feature>
<feature type="region of interest" description="Disordered" evidence="4">
    <location>
        <begin position="541"/>
        <end position="560"/>
    </location>
</feature>
<evidence type="ECO:0000256" key="5">
    <source>
        <dbReference type="SAM" id="Phobius"/>
    </source>
</evidence>
<dbReference type="PANTHER" id="PTHR44227">
    <property type="match status" value="1"/>
</dbReference>
<organism evidence="8">
    <name type="scientific">Odontella aurita</name>
    <dbReference type="NCBI Taxonomy" id="265563"/>
    <lineage>
        <taxon>Eukaryota</taxon>
        <taxon>Sar</taxon>
        <taxon>Stramenopiles</taxon>
        <taxon>Ochrophyta</taxon>
        <taxon>Bacillariophyta</taxon>
        <taxon>Mediophyceae</taxon>
        <taxon>Biddulphiophycidae</taxon>
        <taxon>Eupodiscales</taxon>
        <taxon>Odontellaceae</taxon>
        <taxon>Odontella</taxon>
    </lineage>
</organism>
<dbReference type="Gene3D" id="1.25.40.10">
    <property type="entry name" value="Tetratricopeptide repeat domain"/>
    <property type="match status" value="1"/>
</dbReference>
<feature type="region of interest" description="Disordered" evidence="4">
    <location>
        <begin position="96"/>
        <end position="169"/>
    </location>
</feature>
<proteinExistence type="predicted"/>
<feature type="chain" id="PRO_5030839863" description="DUF1736 domain-containing protein" evidence="6">
    <location>
        <begin position="24"/>
        <end position="679"/>
    </location>
</feature>
<evidence type="ECO:0000256" key="6">
    <source>
        <dbReference type="SAM" id="SignalP"/>
    </source>
</evidence>
<accession>A0A7S4MUK1</accession>
<dbReference type="InterPro" id="IPR011990">
    <property type="entry name" value="TPR-like_helical_dom_sf"/>
</dbReference>
<sequence>MTSRGELLMALFFLCAFWSYAGGIPSLRRRSRSRRGEFRGGWRYALRVYVLPWACMFLSTFSKEQGATTLIGCVVYDFFENAGSVREWTEALFQPKEKEKEKKQKQNGEYDRKDDEKEDESVSAADTATEVAAERRTEAENGTETTPPAALSSRCSEAEGGEETTRAEEELRRRSAAAARGLLRRAVVLAVQTLLVCAVRVKLNGATSPDFNYDQNPAAFSDDRFTRIFSVCWVWCLYLYDAAHPKYLSCDWSGRSIPLIERWDDDRIAWVVGLWVVLASCVVTAIFPLPSSRSSRTIATGTTTTTTTTAVVQSSRSFGNGPVESSRRIALTAVFGFLVSPFLMSCNLLVRVGLMKGDRVMYLPLLGLCVLEALAFKILFCGLSDDRTDEGKTGEAGDAAAVVSVVVASSASAVRRPPRRGRVYSLLGRMSSVPLLLLSRLAFFFHATRDRNLAWTTNLRLWKSAYRVNPRSKHTMYNCGYQLALAAKYKAAERVLRPIRHPVTGDSPSTTFVYALALQNLGRCDEAAPLIDEALEVVRRDSRDESKGRERLHTRGRERYDQARRAESNLLAAKGLCSQDDVARMGKLLYDAVQVDPNNEYAVSMANNLVQMLGRHGVDLGQPRPSQQMGGQQEQQMKRRAAMQQQRQMQAKAQPKRQTQTQTQTKRQERSGFGGMGSQ</sequence>
<dbReference type="GO" id="GO:0005783">
    <property type="term" value="C:endoplasmic reticulum"/>
    <property type="evidence" value="ECO:0007669"/>
    <property type="project" value="TreeGrafter"/>
</dbReference>